<reference evidence="2 3" key="1">
    <citation type="journal article" date="2018" name="Int. J. Syst. Evol. Microbiol.">
        <title>Bifidobacterium callitrichidarum sp. nov. from the faeces of the emperor tamarin (Saguinus imperator).</title>
        <authorList>
            <person name="Modesto M."/>
            <person name="Michelini S."/>
            <person name="Sansosti M.C."/>
            <person name="De Filippo C."/>
            <person name="Cavalieri D."/>
            <person name="Qvirist L."/>
            <person name="Andlid T."/>
            <person name="Spiezio C."/>
            <person name="Sandri C."/>
            <person name="Pascarelli S."/>
            <person name="Sgorbati B."/>
            <person name="Mattarelli P."/>
        </authorList>
    </citation>
    <scope>NUCLEOTIDE SEQUENCE [LARGE SCALE GENOMIC DNA]</scope>
    <source>
        <strain evidence="2 3">TRI 5</strain>
    </source>
</reference>
<dbReference type="Proteomes" id="UP000245876">
    <property type="component" value="Unassembled WGS sequence"/>
</dbReference>
<dbReference type="NCBIfam" id="TIGR02547">
    <property type="entry name" value="casA_cse1"/>
    <property type="match status" value="1"/>
</dbReference>
<sequence length="596" mass="66679">MLCGRVHYGVGDDSSACRDLVSVEQGAILKSSTQRAVRKTTQHTEPNGEETPTNTYNLLDQPWLPATGFDRETHDYGITGLFENATRLLSLDGDNDAQRFTLHRLLIAIITRAYGEDLDPNEWHRLYDEGPDDQLFDYLEEYRDRFDLLDPERPFFQVPGLTKPNDKGPDDLGRLLLDIPNDNQSTAYRRGVESISFAEAARCLVAVQAYDTSGNKPRMEGDNRETGGNINASGTGWCGAFEGILILGDSLWHTLMLNTVGVTGDEAYEISDDIPIWEQEIPDKVGGRDGYDSVKETFTIDDLHGPATLMTWQSRRILLAHDGEKVTGVRLTVGDRIRTCDAMGYETMCRFKEDQDKKVITPIKANEERGLWRDFPTFLNITDQTKINDAQDEKPAKGKCKSSKPPLIFRPKTIDWLKICGVEVPATIEGFGASYGPMAGVITAFTYNKISTRTSLLVDDSNDLRIRLNTTFSQMYRWVGSLRNLCDMIKASEGITPTESTPILAFTALNAKRAWSLCESEFDAWLASRPDAQTALDTVQELETACKDKLYWFGYGLYLSASSKALVGRIGKDGFVSAATAWNKYSYMLRKGTENQ</sequence>
<protein>
    <submittedName>
        <fullName evidence="2">Type I-E CRISPR-associated protein Cse1/CasA</fullName>
    </submittedName>
</protein>
<evidence type="ECO:0000256" key="1">
    <source>
        <dbReference type="SAM" id="MobiDB-lite"/>
    </source>
</evidence>
<accession>A0A2U2NC38</accession>
<evidence type="ECO:0000313" key="3">
    <source>
        <dbReference type="Proteomes" id="UP000245876"/>
    </source>
</evidence>
<dbReference type="Pfam" id="PF09481">
    <property type="entry name" value="CRISPR_Cse1"/>
    <property type="match status" value="1"/>
</dbReference>
<comment type="caution">
    <text evidence="2">The sequence shown here is derived from an EMBL/GenBank/DDBJ whole genome shotgun (WGS) entry which is preliminary data.</text>
</comment>
<name>A0A2U2NC38_9BIFI</name>
<dbReference type="EMBL" id="QFFM01000003">
    <property type="protein sequence ID" value="PWG66657.1"/>
    <property type="molecule type" value="Genomic_DNA"/>
</dbReference>
<feature type="region of interest" description="Disordered" evidence="1">
    <location>
        <begin position="32"/>
        <end position="53"/>
    </location>
</feature>
<keyword evidence="3" id="KW-1185">Reference proteome</keyword>
<proteinExistence type="predicted"/>
<organism evidence="2 3">
    <name type="scientific">Bifidobacterium callitrichidarum</name>
    <dbReference type="NCBI Taxonomy" id="2052941"/>
    <lineage>
        <taxon>Bacteria</taxon>
        <taxon>Bacillati</taxon>
        <taxon>Actinomycetota</taxon>
        <taxon>Actinomycetes</taxon>
        <taxon>Bifidobacteriales</taxon>
        <taxon>Bifidobacteriaceae</taxon>
        <taxon>Bifidobacterium</taxon>
    </lineage>
</organism>
<dbReference type="InterPro" id="IPR013381">
    <property type="entry name" value="CRISPR-assoc_prot_Cse1"/>
</dbReference>
<dbReference type="Gene3D" id="1.10.132.100">
    <property type="match status" value="1"/>
</dbReference>
<evidence type="ECO:0000313" key="2">
    <source>
        <dbReference type="EMBL" id="PWG66657.1"/>
    </source>
</evidence>
<gene>
    <name evidence="2" type="primary">casA</name>
    <name evidence="2" type="ORF">DF196_01780</name>
</gene>
<dbReference type="AlphaFoldDB" id="A0A2U2NC38"/>